<feature type="domain" description="Carrier" evidence="5">
    <location>
        <begin position="705"/>
        <end position="779"/>
    </location>
</feature>
<evidence type="ECO:0000256" key="2">
    <source>
        <dbReference type="ARBA" id="ARBA00022450"/>
    </source>
</evidence>
<dbReference type="GO" id="GO:0043041">
    <property type="term" value="P:amino acid activation for nonribosomal peptide biosynthetic process"/>
    <property type="evidence" value="ECO:0007669"/>
    <property type="project" value="TreeGrafter"/>
</dbReference>
<dbReference type="SUPFAM" id="SSF56801">
    <property type="entry name" value="Acetyl-CoA synthetase-like"/>
    <property type="match status" value="2"/>
</dbReference>
<dbReference type="GO" id="GO:0044550">
    <property type="term" value="P:secondary metabolite biosynthetic process"/>
    <property type="evidence" value="ECO:0007669"/>
    <property type="project" value="TreeGrafter"/>
</dbReference>
<dbReference type="InterPro" id="IPR023213">
    <property type="entry name" value="CAT-like_dom_sf"/>
</dbReference>
<dbReference type="InterPro" id="IPR036736">
    <property type="entry name" value="ACP-like_sf"/>
</dbReference>
<dbReference type="Gene3D" id="2.30.38.10">
    <property type="entry name" value="Luciferase, Domain 3"/>
    <property type="match status" value="1"/>
</dbReference>
<dbReference type="InterPro" id="IPR000873">
    <property type="entry name" value="AMP-dep_synth/lig_dom"/>
</dbReference>
<dbReference type="SMART" id="SM00823">
    <property type="entry name" value="PKS_PP"/>
    <property type="match status" value="2"/>
</dbReference>
<name>A0A2X0K719_9ACTN</name>
<dbReference type="GO" id="GO:0005737">
    <property type="term" value="C:cytoplasm"/>
    <property type="evidence" value="ECO:0007669"/>
    <property type="project" value="TreeGrafter"/>
</dbReference>
<dbReference type="FunFam" id="3.40.50.12780:FF:000012">
    <property type="entry name" value="Non-ribosomal peptide synthetase"/>
    <property type="match status" value="1"/>
</dbReference>
<evidence type="ECO:0000256" key="3">
    <source>
        <dbReference type="ARBA" id="ARBA00022553"/>
    </source>
</evidence>
<dbReference type="OrthoDB" id="3844837at2"/>
<dbReference type="InterPro" id="IPR029058">
    <property type="entry name" value="AB_hydrolase_fold"/>
</dbReference>
<keyword evidence="2" id="KW-0596">Phosphopantetheine</keyword>
<evidence type="ECO:0000259" key="5">
    <source>
        <dbReference type="PROSITE" id="PS50075"/>
    </source>
</evidence>
<reference evidence="6 7" key="1">
    <citation type="submission" date="2018-06" db="EMBL/GenBank/DDBJ databases">
        <title>Streptacidiphilus pinicola sp. nov., isolated from pine grove soil.</title>
        <authorList>
            <person name="Roh S.G."/>
            <person name="Park S."/>
            <person name="Kim M.-K."/>
            <person name="Yun B.-R."/>
            <person name="Park J."/>
            <person name="Kim M.J."/>
            <person name="Kim Y.S."/>
            <person name="Kim S.B."/>
        </authorList>
    </citation>
    <scope>NUCLEOTIDE SEQUENCE [LARGE SCALE GENOMIC DNA]</scope>
    <source>
        <strain evidence="6 7">MMS16-CNU450</strain>
    </source>
</reference>
<evidence type="ECO:0000313" key="7">
    <source>
        <dbReference type="Proteomes" id="UP000248889"/>
    </source>
</evidence>
<accession>A0A2X0K719</accession>
<dbReference type="FunFam" id="1.10.1200.10:FF:000005">
    <property type="entry name" value="Nonribosomal peptide synthetase 1"/>
    <property type="match status" value="1"/>
</dbReference>
<dbReference type="CDD" id="cd05930">
    <property type="entry name" value="A_NRPS"/>
    <property type="match status" value="1"/>
</dbReference>
<dbReference type="Pfam" id="PF00550">
    <property type="entry name" value="PP-binding"/>
    <property type="match status" value="2"/>
</dbReference>
<dbReference type="FunFam" id="3.40.50.980:FF:000001">
    <property type="entry name" value="Non-ribosomal peptide synthetase"/>
    <property type="match status" value="1"/>
</dbReference>
<dbReference type="InterPro" id="IPR001242">
    <property type="entry name" value="Condensation_dom"/>
</dbReference>
<dbReference type="Gene3D" id="3.40.50.1820">
    <property type="entry name" value="alpha/beta hydrolase"/>
    <property type="match status" value="1"/>
</dbReference>
<dbReference type="PROSITE" id="PS50075">
    <property type="entry name" value="CARRIER"/>
    <property type="match status" value="2"/>
</dbReference>
<dbReference type="InterPro" id="IPR020806">
    <property type="entry name" value="PKS_PP-bd"/>
</dbReference>
<dbReference type="Gene3D" id="1.10.1200.10">
    <property type="entry name" value="ACP-like"/>
    <property type="match status" value="1"/>
</dbReference>
<feature type="region of interest" description="Disordered" evidence="4">
    <location>
        <begin position="1"/>
        <end position="32"/>
    </location>
</feature>
<dbReference type="InterPro" id="IPR025110">
    <property type="entry name" value="AMP-bd_C"/>
</dbReference>
<protein>
    <recommendedName>
        <fullName evidence="5">Carrier domain-containing protein</fullName>
    </recommendedName>
</protein>
<dbReference type="Gene3D" id="3.40.50.12780">
    <property type="entry name" value="N-terminal domain of ligase-like"/>
    <property type="match status" value="2"/>
</dbReference>
<evidence type="ECO:0000256" key="4">
    <source>
        <dbReference type="SAM" id="MobiDB-lite"/>
    </source>
</evidence>
<dbReference type="Proteomes" id="UP000248889">
    <property type="component" value="Unassembled WGS sequence"/>
</dbReference>
<dbReference type="InterPro" id="IPR045851">
    <property type="entry name" value="AMP-bd_C_sf"/>
</dbReference>
<keyword evidence="7" id="KW-1185">Reference proteome</keyword>
<dbReference type="Gene3D" id="3.30.559.10">
    <property type="entry name" value="Chloramphenicol acetyltransferase-like domain"/>
    <property type="match status" value="1"/>
</dbReference>
<dbReference type="PROSITE" id="PS00455">
    <property type="entry name" value="AMP_BINDING"/>
    <property type="match status" value="1"/>
</dbReference>
<feature type="region of interest" description="Disordered" evidence="4">
    <location>
        <begin position="1871"/>
        <end position="1924"/>
    </location>
</feature>
<dbReference type="GO" id="GO:0017000">
    <property type="term" value="P:antibiotic biosynthetic process"/>
    <property type="evidence" value="ECO:0007669"/>
    <property type="project" value="UniProtKB-ARBA"/>
</dbReference>
<dbReference type="InterPro" id="IPR010071">
    <property type="entry name" value="AA_adenyl_dom"/>
</dbReference>
<dbReference type="RefSeq" id="WP_111501286.1">
    <property type="nucleotide sequence ID" value="NZ_QKYN01000053.1"/>
</dbReference>
<gene>
    <name evidence="6" type="ORF">DN069_13995</name>
</gene>
<dbReference type="SUPFAM" id="SSF52777">
    <property type="entry name" value="CoA-dependent acyltransferases"/>
    <property type="match status" value="3"/>
</dbReference>
<dbReference type="Gene3D" id="3.30.559.30">
    <property type="entry name" value="Nonribosomal peptide synthetase, condensation domain"/>
    <property type="match status" value="2"/>
</dbReference>
<dbReference type="PANTHER" id="PTHR45527">
    <property type="entry name" value="NONRIBOSOMAL PEPTIDE SYNTHETASE"/>
    <property type="match status" value="1"/>
</dbReference>
<dbReference type="SUPFAM" id="SSF47336">
    <property type="entry name" value="ACP-like"/>
    <property type="match status" value="2"/>
</dbReference>
<dbReference type="Pfam" id="PF13193">
    <property type="entry name" value="AMP-binding_C"/>
    <property type="match status" value="1"/>
</dbReference>
<dbReference type="EMBL" id="QKYN01000053">
    <property type="protein sequence ID" value="RAG85065.1"/>
    <property type="molecule type" value="Genomic_DNA"/>
</dbReference>
<dbReference type="Gene3D" id="3.40.50.980">
    <property type="match status" value="2"/>
</dbReference>
<dbReference type="GO" id="GO:0008610">
    <property type="term" value="P:lipid biosynthetic process"/>
    <property type="evidence" value="ECO:0007669"/>
    <property type="project" value="UniProtKB-ARBA"/>
</dbReference>
<comment type="cofactor">
    <cofactor evidence="1">
        <name>pantetheine 4'-phosphate</name>
        <dbReference type="ChEBI" id="CHEBI:47942"/>
    </cofactor>
</comment>
<dbReference type="Pfam" id="PF00668">
    <property type="entry name" value="Condensation"/>
    <property type="match status" value="1"/>
</dbReference>
<sequence>MTTGIWPPTLVPSDRPRRPGGAAGPTAVETTGLPGVDTADELVLAAAFAALLYRYTGQERIALAVPDGELRFTVSGDSSVRLAATTSTAADARAESVAVGFALADESDGDDPGPVELRLVVRGGTAELLYDTELFDRDTARRMLEHYRILVADASERPDCPVRELRLLSAQELETSLVEWNRTGTDLPNSGCLHEAFEARVEQSPEAIAVVHGGRRLTYRQINTEANRLAHHLRSFGVGPDVRVGLCLDRSAELLVAELAVLKAGGAYVPLDPDYPAERIAVMAAGTSCAVMVSREDLTGNLPVSDGASPPLVLLDRDAALLAKAPGHNPAHVASPEHLCYIIHTSGSTGAPKPIALRHRGVLNNIADLNTRYEVGAGDSVLALSSPSFDMSVYEFLGLTLAGGTVVVPDAGRTKDPAHWAELLVRENVTVWNSAPALLGLLTEHLELSGAEPLPLLRLALLGGDWVPVTLPDRVRALAPALRFVVMGGATESSIHSTLFEVDKVDPEWTSIPYGRPMANQRTYILDDHLQPVPVGVPGELYLAGTGLARGYLDQPERTAERFTHWSYGDLVRDERLYRTGDVARYRLDGMIELVGRKDFQVKIHGLRVELGEVETVLRVHPQVRQSVVVARDNRLIAYVVPEQDAGVLDPEELLAHAALRLPEYMVPAAVVVLERLPLTPNGKLDRMGLPDPSPAPGTLTPYREPDSEQERVLAEVWAEVLGVERVGADDDFLGLGGGSIRAIMIATRARARGLEITPAQVFKCRTVAALATAAVAASPSTASVHRGPLTDPSSARFLAFKEQWPGLEDVWPLTALQSGILFESARADGDHDAYQMQNVFRVSGTVDPARMRVAGQALLARHASLRTAFVPDDQDGLAQLVLADVALPWRELDLSASAPAERDDALQRFLAEDYAARFDRAAPPMLRLTLVRLGEREHVLVLTTHHVLIDGWSEPILLLELLQLYAADGDAGALPAAGSFGGFLAWLRDQDREAAARAWAEELDGVLDPTLLAPEQAVPVEGQGAGTVAVDLSDEESQLLSRCARELGVTPSTVVQGCWGVLLGALTGREDVTFGAAVSGRPAALTGVESTVGLFINTVPVRVRCGPEETFASVLTRLQERQSVLMDHHHHSLPEIQESLGLDALFDTLVAFQSYPVDRAGIARASAAAGLEVAQVRAEGAANYPLALLVETDPERVGAPGSGTGSGLRLTLQYHRDVYRHEAVVTLAERLQQVLLRLLASPGGRLAALDLLLEREHGPSGATGAGTAADVDRTTDELVEWHAARTPGAPAVNSGGRALTYAELTAWAARLAERLMSAGVGPGSVVALTMARSPQLAVALLAVLRTGAAFVRPAADGSIADTAVQRISAEDVDRYAEHLGTAAGRDGTAAFDPGHAAWVRPGQDGDTGAGTLAVSHHALATTVQAFAAAAGLTPGYRLLAASPDDDGMLVDLLAGLSSGATVDLPANPADAVRDWTGDVVSTTTACAAVLPGHRGSALRAHTVVLSGASVPQSLVHLVRDAAGGARVVVVHRQLEAAFVSWVTAGALSGPLVGLLPLGTPAAGMRAQVLDGALRPVPPGTLGELYLAGTPSHGFLGQPGRTAGCFVADPSGPPGSRMYRTGSMARRSEDGGLEFAGPAGPRPRVRGRELPAGHLERVGAVLAGHPGVARAAAVVLSDSGPHEARIVGYAAPLGDALPSVAELTAFAARHLPEHLAPACVVVLPELPCGADGRVDHAALPAPEAVSGGGSRRPRTPQEEAVCALVADVLGVEEIGIDDNFFGRGCNSMKATRITGRMRRSLGIDVSIRVLFEHPTVAEMSEHFAPATARSRPGLGAMLKARAGLDPDRPTTERQRIRTEMKEQVTRMRREAKAQAKELKEQLTAEAREEWSPENVAAQTQERIRRSMEKHSTTPPKAGKKDGKE</sequence>
<dbReference type="InterPro" id="IPR009081">
    <property type="entry name" value="PP-bd_ACP"/>
</dbReference>
<dbReference type="GO" id="GO:0031177">
    <property type="term" value="F:phosphopantetheine binding"/>
    <property type="evidence" value="ECO:0007669"/>
    <property type="project" value="InterPro"/>
</dbReference>
<dbReference type="Pfam" id="PF00501">
    <property type="entry name" value="AMP-binding"/>
    <property type="match status" value="2"/>
</dbReference>
<feature type="region of interest" description="Disordered" evidence="4">
    <location>
        <begin position="684"/>
        <end position="705"/>
    </location>
</feature>
<dbReference type="PANTHER" id="PTHR45527:SF1">
    <property type="entry name" value="FATTY ACID SYNTHASE"/>
    <property type="match status" value="1"/>
</dbReference>
<feature type="compositionally biased region" description="Basic and acidic residues" evidence="4">
    <location>
        <begin position="1871"/>
        <end position="1890"/>
    </location>
</feature>
<dbReference type="GO" id="GO:0003824">
    <property type="term" value="F:catalytic activity"/>
    <property type="evidence" value="ECO:0007669"/>
    <property type="project" value="InterPro"/>
</dbReference>
<dbReference type="InterPro" id="IPR042099">
    <property type="entry name" value="ANL_N_sf"/>
</dbReference>
<feature type="domain" description="Carrier" evidence="5">
    <location>
        <begin position="1752"/>
        <end position="1827"/>
    </location>
</feature>
<comment type="caution">
    <text evidence="6">The sequence shown here is derived from an EMBL/GenBank/DDBJ whole genome shotgun (WGS) entry which is preliminary data.</text>
</comment>
<dbReference type="NCBIfam" id="TIGR01733">
    <property type="entry name" value="AA-adenyl-dom"/>
    <property type="match status" value="1"/>
</dbReference>
<dbReference type="InterPro" id="IPR020845">
    <property type="entry name" value="AMP-binding_CS"/>
</dbReference>
<organism evidence="6 7">
    <name type="scientific">Streptacidiphilus pinicola</name>
    <dbReference type="NCBI Taxonomy" id="2219663"/>
    <lineage>
        <taxon>Bacteria</taxon>
        <taxon>Bacillati</taxon>
        <taxon>Actinomycetota</taxon>
        <taxon>Actinomycetes</taxon>
        <taxon>Kitasatosporales</taxon>
        <taxon>Streptomycetaceae</taxon>
        <taxon>Streptacidiphilus</taxon>
    </lineage>
</organism>
<evidence type="ECO:0000256" key="1">
    <source>
        <dbReference type="ARBA" id="ARBA00001957"/>
    </source>
</evidence>
<proteinExistence type="predicted"/>
<keyword evidence="3" id="KW-0597">Phosphoprotein</keyword>
<evidence type="ECO:0000313" key="6">
    <source>
        <dbReference type="EMBL" id="RAG85065.1"/>
    </source>
</evidence>
<feature type="compositionally biased region" description="Basic and acidic residues" evidence="4">
    <location>
        <begin position="1901"/>
        <end position="1911"/>
    </location>
</feature>
<dbReference type="Gene3D" id="3.30.300.30">
    <property type="match status" value="2"/>
</dbReference>